<comment type="subcellular location">
    <subcellularLocation>
        <location evidence="1">Membrane</location>
        <topology evidence="1">Multi-pass membrane protein</topology>
    </subcellularLocation>
</comment>
<keyword evidence="9" id="KW-1278">Translocase</keyword>
<dbReference type="InterPro" id="IPR027417">
    <property type="entry name" value="P-loop_NTPase"/>
</dbReference>
<comment type="caution">
    <text evidence="17">The sequence shown here is derived from an EMBL/GenBank/DDBJ whole genome shotgun (WGS) entry which is preliminary data.</text>
</comment>
<reference evidence="17" key="2">
    <citation type="submission" date="2023-05" db="EMBL/GenBank/DDBJ databases">
        <authorList>
            <person name="Fouks B."/>
        </authorList>
    </citation>
    <scope>NUCLEOTIDE SEQUENCE</scope>
    <source>
        <strain evidence="17">Stay&amp;Tobe</strain>
        <tissue evidence="17">Testes</tissue>
    </source>
</reference>
<dbReference type="GO" id="GO:0016887">
    <property type="term" value="F:ATP hydrolysis activity"/>
    <property type="evidence" value="ECO:0007669"/>
    <property type="project" value="InterPro"/>
</dbReference>
<keyword evidence="12" id="KW-0325">Glycoprotein</keyword>
<keyword evidence="8" id="KW-0067">ATP-binding</keyword>
<dbReference type="Pfam" id="PF00005">
    <property type="entry name" value="ABC_tran"/>
    <property type="match status" value="2"/>
</dbReference>
<proteinExistence type="inferred from homology"/>
<dbReference type="InterPro" id="IPR036640">
    <property type="entry name" value="ABC1_TM_sf"/>
</dbReference>
<dbReference type="Gene3D" id="1.20.1560.10">
    <property type="entry name" value="ABC transporter type 1, transmembrane domain"/>
    <property type="match status" value="1"/>
</dbReference>
<keyword evidence="7" id="KW-0547">Nucleotide-binding</keyword>
<dbReference type="InterPro" id="IPR003593">
    <property type="entry name" value="AAA+_ATPase"/>
</dbReference>
<dbReference type="InterPro" id="IPR039421">
    <property type="entry name" value="Type_1_exporter"/>
</dbReference>
<evidence type="ECO:0000259" key="15">
    <source>
        <dbReference type="PROSITE" id="PS50893"/>
    </source>
</evidence>
<feature type="domain" description="ABC transporter" evidence="15">
    <location>
        <begin position="417"/>
        <end position="653"/>
    </location>
</feature>
<feature type="domain" description="ABC transmembrane type-1" evidence="16">
    <location>
        <begin position="258"/>
        <end position="347"/>
    </location>
</feature>
<reference evidence="17" key="1">
    <citation type="journal article" date="2023" name="IScience">
        <title>Live-bearing cockroach genome reveals convergent evolutionary mechanisms linked to viviparity in insects and beyond.</title>
        <authorList>
            <person name="Fouks B."/>
            <person name="Harrison M.C."/>
            <person name="Mikhailova A.A."/>
            <person name="Marchal E."/>
            <person name="English S."/>
            <person name="Carruthers M."/>
            <person name="Jennings E.C."/>
            <person name="Chiamaka E.L."/>
            <person name="Frigard R.A."/>
            <person name="Pippel M."/>
            <person name="Attardo G.M."/>
            <person name="Benoit J.B."/>
            <person name="Bornberg-Bauer E."/>
            <person name="Tobe S.S."/>
        </authorList>
    </citation>
    <scope>NUCLEOTIDE SEQUENCE</scope>
    <source>
        <strain evidence="17">Stay&amp;Tobe</strain>
    </source>
</reference>
<keyword evidence="4" id="KW-0813">Transport</keyword>
<dbReference type="InterPro" id="IPR011527">
    <property type="entry name" value="ABC1_TM_dom"/>
</dbReference>
<evidence type="ECO:0000256" key="12">
    <source>
        <dbReference type="ARBA" id="ARBA00023180"/>
    </source>
</evidence>
<evidence type="ECO:0000256" key="11">
    <source>
        <dbReference type="ARBA" id="ARBA00023136"/>
    </source>
</evidence>
<dbReference type="GO" id="GO:0005524">
    <property type="term" value="F:ATP binding"/>
    <property type="evidence" value="ECO:0007669"/>
    <property type="project" value="UniProtKB-KW"/>
</dbReference>
<organism evidence="17 18">
    <name type="scientific">Diploptera punctata</name>
    <name type="common">Pacific beetle cockroach</name>
    <dbReference type="NCBI Taxonomy" id="6984"/>
    <lineage>
        <taxon>Eukaryota</taxon>
        <taxon>Metazoa</taxon>
        <taxon>Ecdysozoa</taxon>
        <taxon>Arthropoda</taxon>
        <taxon>Hexapoda</taxon>
        <taxon>Insecta</taxon>
        <taxon>Pterygota</taxon>
        <taxon>Neoptera</taxon>
        <taxon>Polyneoptera</taxon>
        <taxon>Dictyoptera</taxon>
        <taxon>Blattodea</taxon>
        <taxon>Blaberoidea</taxon>
        <taxon>Blaberidae</taxon>
        <taxon>Diplopterinae</taxon>
        <taxon>Diploptera</taxon>
    </lineage>
</organism>
<feature type="transmembrane region" description="Helical" evidence="14">
    <location>
        <begin position="874"/>
        <end position="891"/>
    </location>
</feature>
<gene>
    <name evidence="17" type="ORF">L9F63_015634</name>
</gene>
<dbReference type="SMART" id="SM00382">
    <property type="entry name" value="AAA"/>
    <property type="match status" value="2"/>
</dbReference>
<name>A0AAD8EJA8_DIPPU</name>
<feature type="transmembrane region" description="Helical" evidence="14">
    <location>
        <begin position="724"/>
        <end position="747"/>
    </location>
</feature>
<dbReference type="PROSITE" id="PS00211">
    <property type="entry name" value="ABC_TRANSPORTER_1"/>
    <property type="match status" value="2"/>
</dbReference>
<dbReference type="CDD" id="cd03249">
    <property type="entry name" value="ABC_MTABC3_MDL1_MDL2"/>
    <property type="match status" value="2"/>
</dbReference>
<dbReference type="GO" id="GO:0017085">
    <property type="term" value="P:response to insecticide"/>
    <property type="evidence" value="ECO:0007669"/>
    <property type="project" value="UniProtKB-ARBA"/>
</dbReference>
<evidence type="ECO:0000256" key="9">
    <source>
        <dbReference type="ARBA" id="ARBA00022967"/>
    </source>
</evidence>
<feature type="non-terminal residue" evidence="17">
    <location>
        <position position="1"/>
    </location>
</feature>
<sequence>VDFSQGFRVRALKCIWVDLLYCNCIKVKAFMVDLSQVSRVTLEYLNCISLAFRLELELELEYLMYIRLVLEHLKCIRIAFRLVFRRLEPLNFIRLAFRLEYLNCIRSAFRLELEYLNCIRSAFRLELAFSLVFHRLEHLNCIRSAFRLELEYLNCIRSAFRLVYLNCIRFAFRLIFLSLAFRLELVYLNCIRLAFRLIFLRLEYLNCIRSAFRLEYLNCISLAFRLEYLNCIRLIFLRLVFHRLEYLNCISVGLSQVRIQSSLTAQELDSYGEAGAVVEEVLSSIRTVVAFGGEDKEVARFTESLKPAKVMGTKRGMFSGLGAGIMWFIIYCSYAIAFWYGVMLILQSRENGDIEYTPVLFGVLSGAMNMGLTTPHLEAFAVARGSAAFIFSVIDRVPEIDSLSKTGQKPARLCGNIEFKGVHFQYPARPEVQVLEGLNLSVKSGETVALVGSSGCGKSTIIQLVQRLYDPSEGKVLIDGVDIRELNVGWMRSHIGVVGQEPVLFGTTIRENIRYGKQDATQEEIEEAAKEANAHDFISKLPEGYDTMVGERGAQLSGGQKQRIAIARALIKRPNILLLDEATSALDLHSEAKVQAALDKAAKGRTTLIVTHRLSTVRNADRIIFIAHGQVMEEGTHNELLALKQLYYSLVKADPTMTEGAGEGNNELVGNGTANGIIDLMQPRKQSTRSRAESNKDHNDVPLIEEEKYSVPICRIFALSKPEWLEVLVGCVAAAAVGFALPLFAILFGEVYGVLSLQDPEEVQSRTNWYCVYFVVIGIVTGLGMFLQMHLFSLAGVRLTERLRIAAFNAMLRQEVSWYDEEKNGVGILCARLSGDAASVQGATGTRVGIILQSSSTLIIGIILSLFYSWRVTLVSATMIPVVFAGVYFEAKFKLEHALHEKAAIEAATKIAVEAISNIRTVASLCSEQLFIVRYMDELHKAYEAARKKTMLQGAVFSLGQTAWFYGYGLSLYYGGHLVATEGLHYEDVIKISEALIFGAWMLGQTLAFAPNYNAAKMAAGRIFNLMDRKPKIVSPDVNANEWVSISCNNIEFRYPTRPEVSVLRGLDLLIKPGKTVALVGPSGCGKSTCIQLLQRFYDPTSGSLKSIHVEVSWIPLTRLRAHLGIVSQEPVLFDRTIAENIAYGDNSRTVSMDDIIEAAKKANIHSFITLLPLGYDTRLGSKGTQLSGGQKQRIAIARALVRNPRILLLDEATSALDTHSEKVVQAALDQAREGRTCITIAHRLATVQQADIICVINQGVVAEIGSHEELLEQQGIYCQLLRQAASNND</sequence>
<evidence type="ECO:0000256" key="5">
    <source>
        <dbReference type="ARBA" id="ARBA00022692"/>
    </source>
</evidence>
<dbReference type="SUPFAM" id="SSF90123">
    <property type="entry name" value="ABC transporter transmembrane region"/>
    <property type="match status" value="2"/>
</dbReference>
<comment type="similarity">
    <text evidence="2">Belongs to the ABC transporter superfamily. ABCB family. Multidrug resistance exporter (TC 3.A.1.201) subfamily.</text>
</comment>
<protein>
    <recommendedName>
        <fullName evidence="3">ABC-type xenobiotic transporter</fullName>
        <ecNumber evidence="3">7.6.2.2</ecNumber>
    </recommendedName>
</protein>
<dbReference type="PANTHER" id="PTHR43394:SF18">
    <property type="entry name" value="ABC TRANSPORTER B FAMILY MEMBER 11-LIKE"/>
    <property type="match status" value="1"/>
</dbReference>
<dbReference type="CDD" id="cd18578">
    <property type="entry name" value="ABC_6TM_Pgp_ABCB1_D2_like"/>
    <property type="match status" value="1"/>
</dbReference>
<dbReference type="GO" id="GO:0090374">
    <property type="term" value="P:oligopeptide export from mitochondrion"/>
    <property type="evidence" value="ECO:0007669"/>
    <property type="project" value="TreeGrafter"/>
</dbReference>
<dbReference type="FunFam" id="3.40.50.300:FF:000302">
    <property type="entry name" value="ATP-binding cassette subfamily B member 5"/>
    <property type="match status" value="1"/>
</dbReference>
<evidence type="ECO:0000313" key="18">
    <source>
        <dbReference type="Proteomes" id="UP001233999"/>
    </source>
</evidence>
<dbReference type="PROSITE" id="PS50893">
    <property type="entry name" value="ABC_TRANSPORTER_2"/>
    <property type="match status" value="2"/>
</dbReference>
<keyword evidence="5 14" id="KW-0812">Transmembrane</keyword>
<dbReference type="Pfam" id="PF00664">
    <property type="entry name" value="ABC_membrane"/>
    <property type="match status" value="2"/>
</dbReference>
<dbReference type="GO" id="GO:0015421">
    <property type="term" value="F:ABC-type oligopeptide transporter activity"/>
    <property type="evidence" value="ECO:0007669"/>
    <property type="project" value="TreeGrafter"/>
</dbReference>
<evidence type="ECO:0000256" key="2">
    <source>
        <dbReference type="ARBA" id="ARBA00007577"/>
    </source>
</evidence>
<evidence type="ECO:0000256" key="7">
    <source>
        <dbReference type="ARBA" id="ARBA00022741"/>
    </source>
</evidence>
<keyword evidence="6" id="KW-0677">Repeat</keyword>
<evidence type="ECO:0000256" key="14">
    <source>
        <dbReference type="SAM" id="Phobius"/>
    </source>
</evidence>
<keyword evidence="10 14" id="KW-1133">Transmembrane helix</keyword>
<dbReference type="InterPro" id="IPR017871">
    <property type="entry name" value="ABC_transporter-like_CS"/>
</dbReference>
<accession>A0AAD8EJA8</accession>
<dbReference type="SUPFAM" id="SSF52540">
    <property type="entry name" value="P-loop containing nucleoside triphosphate hydrolases"/>
    <property type="match status" value="2"/>
</dbReference>
<evidence type="ECO:0000256" key="13">
    <source>
        <dbReference type="ARBA" id="ARBA00034018"/>
    </source>
</evidence>
<dbReference type="PROSITE" id="PS50929">
    <property type="entry name" value="ABC_TM1F"/>
    <property type="match status" value="2"/>
</dbReference>
<evidence type="ECO:0000256" key="8">
    <source>
        <dbReference type="ARBA" id="ARBA00022840"/>
    </source>
</evidence>
<dbReference type="FunFam" id="1.20.1560.10:FF:000009">
    <property type="entry name" value="ABC transporter B family member 1"/>
    <property type="match status" value="1"/>
</dbReference>
<dbReference type="Gene3D" id="3.40.50.300">
    <property type="entry name" value="P-loop containing nucleotide triphosphate hydrolases"/>
    <property type="match status" value="2"/>
</dbReference>
<feature type="transmembrane region" description="Helical" evidence="14">
    <location>
        <begin position="767"/>
        <end position="787"/>
    </location>
</feature>
<feature type="transmembrane region" description="Helical" evidence="14">
    <location>
        <begin position="325"/>
        <end position="346"/>
    </location>
</feature>
<evidence type="ECO:0000256" key="4">
    <source>
        <dbReference type="ARBA" id="ARBA00022448"/>
    </source>
</evidence>
<keyword evidence="18" id="KW-1185">Reference proteome</keyword>
<keyword evidence="11 14" id="KW-0472">Membrane</keyword>
<dbReference type="PANTHER" id="PTHR43394">
    <property type="entry name" value="ATP-DEPENDENT PERMEASE MDL1, MITOCHONDRIAL"/>
    <property type="match status" value="1"/>
</dbReference>
<feature type="domain" description="ABC transporter" evidence="15">
    <location>
        <begin position="1046"/>
        <end position="1284"/>
    </location>
</feature>
<evidence type="ECO:0000256" key="1">
    <source>
        <dbReference type="ARBA" id="ARBA00004141"/>
    </source>
</evidence>
<feature type="transmembrane region" description="Helical" evidence="14">
    <location>
        <begin position="848"/>
        <end position="868"/>
    </location>
</feature>
<dbReference type="GO" id="GO:0005743">
    <property type="term" value="C:mitochondrial inner membrane"/>
    <property type="evidence" value="ECO:0007669"/>
    <property type="project" value="TreeGrafter"/>
</dbReference>
<comment type="catalytic activity">
    <reaction evidence="13">
        <text>ATP + H2O + xenobioticSide 1 = ADP + phosphate + xenobioticSide 2.</text>
        <dbReference type="EC" id="7.6.2.2"/>
    </reaction>
</comment>
<dbReference type="Proteomes" id="UP001233999">
    <property type="component" value="Unassembled WGS sequence"/>
</dbReference>
<dbReference type="FunFam" id="3.40.50.300:FF:000479">
    <property type="entry name" value="Multidrug resistance protein 1A"/>
    <property type="match status" value="1"/>
</dbReference>
<evidence type="ECO:0000259" key="16">
    <source>
        <dbReference type="PROSITE" id="PS50929"/>
    </source>
</evidence>
<dbReference type="GO" id="GO:0097254">
    <property type="term" value="P:renal tubular secretion"/>
    <property type="evidence" value="ECO:0007669"/>
    <property type="project" value="UniProtKB-ARBA"/>
</dbReference>
<evidence type="ECO:0000256" key="3">
    <source>
        <dbReference type="ARBA" id="ARBA00012191"/>
    </source>
</evidence>
<dbReference type="EMBL" id="JASPKZ010003814">
    <property type="protein sequence ID" value="KAJ9592690.1"/>
    <property type="molecule type" value="Genomic_DNA"/>
</dbReference>
<feature type="domain" description="ABC transmembrane type-1" evidence="16">
    <location>
        <begin position="728"/>
        <end position="1015"/>
    </location>
</feature>
<evidence type="ECO:0000256" key="10">
    <source>
        <dbReference type="ARBA" id="ARBA00022989"/>
    </source>
</evidence>
<evidence type="ECO:0000313" key="17">
    <source>
        <dbReference type="EMBL" id="KAJ9592690.1"/>
    </source>
</evidence>
<dbReference type="EC" id="7.6.2.2" evidence="3"/>
<evidence type="ECO:0000256" key="6">
    <source>
        <dbReference type="ARBA" id="ARBA00022737"/>
    </source>
</evidence>
<dbReference type="GO" id="GO:0008559">
    <property type="term" value="F:ABC-type xenobiotic transporter activity"/>
    <property type="evidence" value="ECO:0007669"/>
    <property type="project" value="UniProtKB-EC"/>
</dbReference>
<dbReference type="InterPro" id="IPR003439">
    <property type="entry name" value="ABC_transporter-like_ATP-bd"/>
</dbReference>